<proteinExistence type="inferred from homology"/>
<protein>
    <submittedName>
        <fullName evidence="6">Uncharacterized protein</fullName>
    </submittedName>
</protein>
<dbReference type="PANTHER" id="PTHR46030:SF1">
    <property type="entry name" value="ALPHA-KETOGLUTARATE-DEPENDENT DIOXYGENASE ALKB HOMOLOG 6"/>
    <property type="match status" value="1"/>
</dbReference>
<dbReference type="GO" id="GO:0051213">
    <property type="term" value="F:dioxygenase activity"/>
    <property type="evidence" value="ECO:0007669"/>
    <property type="project" value="UniProtKB-KW"/>
</dbReference>
<name>A0AA35YZN1_LACSI</name>
<keyword evidence="3" id="KW-0223">Dioxygenase</keyword>
<keyword evidence="2" id="KW-0479">Metal-binding</keyword>
<evidence type="ECO:0000256" key="5">
    <source>
        <dbReference type="ARBA" id="ARBA00023004"/>
    </source>
</evidence>
<keyword evidence="5" id="KW-0408">Iron</keyword>
<dbReference type="PANTHER" id="PTHR46030">
    <property type="entry name" value="ALPHA-KETOGLUTARATE-DEPENDENT DIOXYGENASE ALKB HOMOLOG 6"/>
    <property type="match status" value="1"/>
</dbReference>
<evidence type="ECO:0000256" key="3">
    <source>
        <dbReference type="ARBA" id="ARBA00022964"/>
    </source>
</evidence>
<evidence type="ECO:0000256" key="4">
    <source>
        <dbReference type="ARBA" id="ARBA00023002"/>
    </source>
</evidence>
<accession>A0AA35YZN1</accession>
<sequence length="292" mass="32868">MNGDPLDRLRLTPQSALDHHNKPGDPSIVSGLHMFYFRAFEEEPGCPSASPFSSLFLCEKSSSSWDANYLGPAKTFRITDITFKLEGNGTERSFEQVQSQLSSDVVLHTRLHLRFRSKTTPKSDLHSSGFKMEVSEKQEIAKLGYDIVVIYELVNLEEGLSMKKVLCLKIPHQDGSTYFPVVAILSLGSPVVMYFTPRSTLADTTSNIQETSHGNLQNYPPFSIALMPRSLLVFKDTTYSGHGCTWIPVIENFTVHHVHRYHLHETDSILSSVLLCSFHLNLSAIKFMICRI</sequence>
<comment type="similarity">
    <text evidence="1">Belongs to the alkB family.</text>
</comment>
<dbReference type="SUPFAM" id="SSF51197">
    <property type="entry name" value="Clavaminate synthase-like"/>
    <property type="match status" value="1"/>
</dbReference>
<dbReference type="AlphaFoldDB" id="A0AA35YZN1"/>
<dbReference type="Gene3D" id="2.60.120.1520">
    <property type="match status" value="1"/>
</dbReference>
<dbReference type="GO" id="GO:0046872">
    <property type="term" value="F:metal ion binding"/>
    <property type="evidence" value="ECO:0007669"/>
    <property type="project" value="UniProtKB-KW"/>
</dbReference>
<dbReference type="GO" id="GO:0005634">
    <property type="term" value="C:nucleus"/>
    <property type="evidence" value="ECO:0007669"/>
    <property type="project" value="TreeGrafter"/>
</dbReference>
<keyword evidence="7" id="KW-1185">Reference proteome</keyword>
<dbReference type="EMBL" id="OX465080">
    <property type="protein sequence ID" value="CAI9282772.1"/>
    <property type="molecule type" value="Genomic_DNA"/>
</dbReference>
<evidence type="ECO:0000313" key="7">
    <source>
        <dbReference type="Proteomes" id="UP001177003"/>
    </source>
</evidence>
<reference evidence="6" key="1">
    <citation type="submission" date="2023-04" db="EMBL/GenBank/DDBJ databases">
        <authorList>
            <person name="Vijverberg K."/>
            <person name="Xiong W."/>
            <person name="Schranz E."/>
        </authorList>
    </citation>
    <scope>NUCLEOTIDE SEQUENCE</scope>
</reference>
<keyword evidence="4" id="KW-0560">Oxidoreductase</keyword>
<evidence type="ECO:0000256" key="1">
    <source>
        <dbReference type="ARBA" id="ARBA00007879"/>
    </source>
</evidence>
<gene>
    <name evidence="6" type="ORF">LSALG_LOCUS22396</name>
</gene>
<organism evidence="6 7">
    <name type="scientific">Lactuca saligna</name>
    <name type="common">Willowleaf lettuce</name>
    <dbReference type="NCBI Taxonomy" id="75948"/>
    <lineage>
        <taxon>Eukaryota</taxon>
        <taxon>Viridiplantae</taxon>
        <taxon>Streptophyta</taxon>
        <taxon>Embryophyta</taxon>
        <taxon>Tracheophyta</taxon>
        <taxon>Spermatophyta</taxon>
        <taxon>Magnoliopsida</taxon>
        <taxon>eudicotyledons</taxon>
        <taxon>Gunneridae</taxon>
        <taxon>Pentapetalae</taxon>
        <taxon>asterids</taxon>
        <taxon>campanulids</taxon>
        <taxon>Asterales</taxon>
        <taxon>Asteraceae</taxon>
        <taxon>Cichorioideae</taxon>
        <taxon>Cichorieae</taxon>
        <taxon>Lactucinae</taxon>
        <taxon>Lactuca</taxon>
    </lineage>
</organism>
<dbReference type="InterPro" id="IPR032862">
    <property type="entry name" value="ALKBH6"/>
</dbReference>
<evidence type="ECO:0000313" key="6">
    <source>
        <dbReference type="EMBL" id="CAI9282772.1"/>
    </source>
</evidence>
<dbReference type="Proteomes" id="UP001177003">
    <property type="component" value="Chromosome 4"/>
</dbReference>
<evidence type="ECO:0000256" key="2">
    <source>
        <dbReference type="ARBA" id="ARBA00022723"/>
    </source>
</evidence>